<evidence type="ECO:0000256" key="1">
    <source>
        <dbReference type="HAMAP-Rule" id="MF_01054"/>
    </source>
</evidence>
<dbReference type="eggNOG" id="COG3830">
    <property type="taxonomic scope" value="Bacteria"/>
</dbReference>
<comment type="subunit">
    <text evidence="1">Homodimer.</text>
</comment>
<comment type="caution">
    <text evidence="3">The sequence shown here is derived from an EMBL/GenBank/DDBJ whole genome shotgun (WGS) entry which is preliminary data.</text>
</comment>
<sequence length="88" mass="9563">MKAIITVVGKDSQGIVAGVSAKIADLGLNIDDITQTILDEYFTMMTVVSSPEKKDFTFLRSELEKLGDSLGVKINIQSSAIFDAMHKL</sequence>
<dbReference type="SUPFAM" id="SSF55021">
    <property type="entry name" value="ACT-like"/>
    <property type="match status" value="1"/>
</dbReference>
<proteinExistence type="inferred from homology"/>
<dbReference type="InterPro" id="IPR022986">
    <property type="entry name" value="UPF0237_ACT"/>
</dbReference>
<dbReference type="PANTHER" id="PTHR34875:SF6">
    <property type="entry name" value="UPF0237 PROTEIN MJ1558"/>
    <property type="match status" value="1"/>
</dbReference>
<reference evidence="3" key="1">
    <citation type="submission" date="2011-07" db="EMBL/GenBank/DDBJ databases">
        <authorList>
            <person name="Stanhope M.J."/>
            <person name="Durkin A.S."/>
            <person name="Hostetler J."/>
            <person name="Kim M."/>
            <person name="Radune D."/>
            <person name="Singh I."/>
            <person name="Town C.D."/>
        </authorList>
    </citation>
    <scope>NUCLEOTIDE SEQUENCE [LARGE SCALE GENOMIC DNA]</scope>
    <source>
        <strain evidence="3">HS-6</strain>
    </source>
</reference>
<evidence type="ECO:0000259" key="2">
    <source>
        <dbReference type="PROSITE" id="PS51671"/>
    </source>
</evidence>
<organism evidence="3 4">
    <name type="scientific">Streptococcus criceti HS-6</name>
    <dbReference type="NCBI Taxonomy" id="873449"/>
    <lineage>
        <taxon>Bacteria</taxon>
        <taxon>Bacillati</taxon>
        <taxon>Bacillota</taxon>
        <taxon>Bacilli</taxon>
        <taxon>Lactobacillales</taxon>
        <taxon>Streptococcaceae</taxon>
        <taxon>Streptococcus</taxon>
    </lineage>
</organism>
<dbReference type="PANTHER" id="PTHR34875">
    <property type="entry name" value="UPF0237 PROTEIN MJ1558"/>
    <property type="match status" value="1"/>
</dbReference>
<keyword evidence="4" id="KW-1185">Reference proteome</keyword>
<dbReference type="InterPro" id="IPR045865">
    <property type="entry name" value="ACT-like_dom_sf"/>
</dbReference>
<dbReference type="PROSITE" id="PS51671">
    <property type="entry name" value="ACT"/>
    <property type="match status" value="1"/>
</dbReference>
<comment type="similarity">
    <text evidence="1">Belongs to the UPF0237 family.</text>
</comment>
<name>G5JQJ9_STRCG</name>
<protein>
    <recommendedName>
        <fullName evidence="1">UPF0237 protein STRCR_0583</fullName>
    </recommendedName>
</protein>
<dbReference type="EMBL" id="AEUV02000002">
    <property type="protein sequence ID" value="EHI74770.1"/>
    <property type="molecule type" value="Genomic_DNA"/>
</dbReference>
<dbReference type="OrthoDB" id="9803078at2"/>
<dbReference type="Pfam" id="PF13740">
    <property type="entry name" value="ACT_6"/>
    <property type="match status" value="1"/>
</dbReference>
<evidence type="ECO:0000313" key="3">
    <source>
        <dbReference type="EMBL" id="EHI74770.1"/>
    </source>
</evidence>
<dbReference type="HAMAP" id="MF_01054">
    <property type="entry name" value="UPF0237"/>
    <property type="match status" value="1"/>
</dbReference>
<dbReference type="AlphaFoldDB" id="G5JQJ9"/>
<dbReference type="Proteomes" id="UP000004322">
    <property type="component" value="Unassembled WGS sequence"/>
</dbReference>
<gene>
    <name evidence="3" type="ORF">STRCR_0583</name>
</gene>
<dbReference type="Gene3D" id="3.30.70.260">
    <property type="match status" value="1"/>
</dbReference>
<dbReference type="InterPro" id="IPR002912">
    <property type="entry name" value="ACT_dom"/>
</dbReference>
<dbReference type="RefSeq" id="WP_004228423.1">
    <property type="nucleotide sequence ID" value="NZ_AEUV02000002.1"/>
</dbReference>
<dbReference type="STRING" id="873449.STRCR_0583"/>
<evidence type="ECO:0000313" key="4">
    <source>
        <dbReference type="Proteomes" id="UP000004322"/>
    </source>
</evidence>
<dbReference type="NCBIfam" id="NF001220">
    <property type="entry name" value="PRK00194.1"/>
    <property type="match status" value="1"/>
</dbReference>
<dbReference type="CDD" id="cd04872">
    <property type="entry name" value="ACT_1ZPV"/>
    <property type="match status" value="1"/>
</dbReference>
<feature type="domain" description="ACT" evidence="2">
    <location>
        <begin position="4"/>
        <end position="77"/>
    </location>
</feature>
<dbReference type="FunFam" id="3.30.70.260:FF:000032">
    <property type="entry name" value="UPF0237 protein SP_0238"/>
    <property type="match status" value="1"/>
</dbReference>
<dbReference type="InterPro" id="IPR050990">
    <property type="entry name" value="UPF0237/GcvR_regulator"/>
</dbReference>
<accession>G5JQJ9</accession>